<sequence>MHLYRLKMYCNYIFFFL</sequence>
<dbReference type="EMBL" id="CAXIEN010000011">
    <property type="protein sequence ID" value="CAL1263975.1"/>
    <property type="molecule type" value="Genomic_DNA"/>
</dbReference>
<evidence type="ECO:0000313" key="2">
    <source>
        <dbReference type="Proteomes" id="UP001497382"/>
    </source>
</evidence>
<accession>A0AAV1YYG1</accession>
<dbReference type="AlphaFoldDB" id="A0AAV1YYG1"/>
<comment type="caution">
    <text evidence="1">The sequence shown here is derived from an EMBL/GenBank/DDBJ whole genome shotgun (WGS) entry which is preliminary data.</text>
</comment>
<evidence type="ECO:0000313" key="1">
    <source>
        <dbReference type="EMBL" id="CAL1263975.1"/>
    </source>
</evidence>
<protein>
    <submittedName>
        <fullName evidence="1">Uncharacterized protein</fullName>
    </submittedName>
</protein>
<dbReference type="Proteomes" id="UP001497382">
    <property type="component" value="Unassembled WGS sequence"/>
</dbReference>
<gene>
    <name evidence="1" type="ORF">LARSCL_LOCUS1787</name>
</gene>
<name>A0AAV1YYG1_9ARAC</name>
<proteinExistence type="predicted"/>
<reference evidence="1 2" key="1">
    <citation type="submission" date="2024-04" db="EMBL/GenBank/DDBJ databases">
        <authorList>
            <person name="Rising A."/>
            <person name="Reimegard J."/>
            <person name="Sonavane S."/>
            <person name="Akerstrom W."/>
            <person name="Nylinder S."/>
            <person name="Hedman E."/>
            <person name="Kallberg Y."/>
        </authorList>
    </citation>
    <scope>NUCLEOTIDE SEQUENCE [LARGE SCALE GENOMIC DNA]</scope>
</reference>
<keyword evidence="2" id="KW-1185">Reference proteome</keyword>
<organism evidence="1 2">
    <name type="scientific">Larinioides sclopetarius</name>
    <dbReference type="NCBI Taxonomy" id="280406"/>
    <lineage>
        <taxon>Eukaryota</taxon>
        <taxon>Metazoa</taxon>
        <taxon>Ecdysozoa</taxon>
        <taxon>Arthropoda</taxon>
        <taxon>Chelicerata</taxon>
        <taxon>Arachnida</taxon>
        <taxon>Araneae</taxon>
        <taxon>Araneomorphae</taxon>
        <taxon>Entelegynae</taxon>
        <taxon>Araneoidea</taxon>
        <taxon>Araneidae</taxon>
        <taxon>Larinioides</taxon>
    </lineage>
</organism>